<gene>
    <name evidence="7" type="ORF">SSS_7517</name>
</gene>
<evidence type="ECO:0000313" key="8">
    <source>
        <dbReference type="EnsemblMetazoa" id="KAF7491437.1"/>
    </source>
</evidence>
<keyword evidence="2 4" id="KW-0808">Transferase</keyword>
<dbReference type="Proteomes" id="UP000070412">
    <property type="component" value="Unassembled WGS sequence"/>
</dbReference>
<reference evidence="7" key="2">
    <citation type="submission" date="2020-01" db="EMBL/GenBank/DDBJ databases">
        <authorList>
            <person name="Korhonen P.K.K."/>
            <person name="Guangxu M.G."/>
            <person name="Wang T.W."/>
            <person name="Stroehlein A.J.S."/>
            <person name="Young N.D."/>
            <person name="Ang C.-S.A."/>
            <person name="Fernando D.W.F."/>
            <person name="Lu H.L."/>
            <person name="Taylor S.T."/>
            <person name="Ehtesham M.E.M."/>
            <person name="Najaraj S.H.N."/>
            <person name="Harsha G.H.G."/>
            <person name="Madugundu A.M."/>
            <person name="Renuse S.R."/>
            <person name="Holt D.H."/>
            <person name="Pandey A.P."/>
            <person name="Papenfuss A.P."/>
            <person name="Gasser R.B.G."/>
            <person name="Fischer K.F."/>
        </authorList>
    </citation>
    <scope>NUCLEOTIDE SEQUENCE</scope>
    <source>
        <strain evidence="7">SSS_KF_BRIS2020</strain>
    </source>
</reference>
<keyword evidence="4" id="KW-0859">Xylose metabolism</keyword>
<dbReference type="Pfam" id="PF02782">
    <property type="entry name" value="FGGY_C"/>
    <property type="match status" value="1"/>
</dbReference>
<dbReference type="GO" id="GO:0005829">
    <property type="term" value="C:cytosol"/>
    <property type="evidence" value="ECO:0007669"/>
    <property type="project" value="TreeGrafter"/>
</dbReference>
<dbReference type="AlphaFoldDB" id="A0A834R9A2"/>
<proteinExistence type="inferred from homology"/>
<evidence type="ECO:0000256" key="3">
    <source>
        <dbReference type="ARBA" id="ARBA00022777"/>
    </source>
</evidence>
<keyword evidence="4" id="KW-0067">ATP-binding</keyword>
<comment type="similarity">
    <text evidence="1 4">Belongs to the FGGY kinase family.</text>
</comment>
<dbReference type="SUPFAM" id="SSF53067">
    <property type="entry name" value="Actin-like ATPase domain"/>
    <property type="match status" value="2"/>
</dbReference>
<keyword evidence="4" id="KW-0119">Carbohydrate metabolism</keyword>
<dbReference type="Pfam" id="PF00370">
    <property type="entry name" value="FGGY_N"/>
    <property type="match status" value="1"/>
</dbReference>
<accession>A0A834R9A2</accession>
<dbReference type="InterPro" id="IPR018485">
    <property type="entry name" value="FGGY_C"/>
</dbReference>
<keyword evidence="9" id="KW-1185">Reference proteome</keyword>
<dbReference type="EnsemblMetazoa" id="SSS_7517s_mrna">
    <property type="protein sequence ID" value="KAF7491437.1"/>
    <property type="gene ID" value="SSS_7517"/>
</dbReference>
<evidence type="ECO:0000313" key="7">
    <source>
        <dbReference type="EMBL" id="KAF7491437.1"/>
    </source>
</evidence>
<name>A0A834R9A2_SARSC</name>
<dbReference type="EC" id="2.7.1.17" evidence="4"/>
<evidence type="ECO:0000256" key="2">
    <source>
        <dbReference type="ARBA" id="ARBA00022679"/>
    </source>
</evidence>
<dbReference type="GO" id="GO:0042732">
    <property type="term" value="P:D-xylose metabolic process"/>
    <property type="evidence" value="ECO:0007669"/>
    <property type="project" value="UniProtKB-UniRule"/>
</dbReference>
<organism evidence="7">
    <name type="scientific">Sarcoptes scabiei</name>
    <name type="common">Itch mite</name>
    <name type="synonym">Acarus scabiei</name>
    <dbReference type="NCBI Taxonomy" id="52283"/>
    <lineage>
        <taxon>Eukaryota</taxon>
        <taxon>Metazoa</taxon>
        <taxon>Ecdysozoa</taxon>
        <taxon>Arthropoda</taxon>
        <taxon>Chelicerata</taxon>
        <taxon>Arachnida</taxon>
        <taxon>Acari</taxon>
        <taxon>Acariformes</taxon>
        <taxon>Sarcoptiformes</taxon>
        <taxon>Astigmata</taxon>
        <taxon>Psoroptidia</taxon>
        <taxon>Sarcoptoidea</taxon>
        <taxon>Sarcoptidae</taxon>
        <taxon>Sarcoptinae</taxon>
        <taxon>Sarcoptes</taxon>
    </lineage>
</organism>
<comment type="catalytic activity">
    <reaction evidence="4">
        <text>D-xylulose + ATP = D-xylulose 5-phosphate + ADP + H(+)</text>
        <dbReference type="Rhea" id="RHEA:10964"/>
        <dbReference type="ChEBI" id="CHEBI:15378"/>
        <dbReference type="ChEBI" id="CHEBI:17140"/>
        <dbReference type="ChEBI" id="CHEBI:30616"/>
        <dbReference type="ChEBI" id="CHEBI:57737"/>
        <dbReference type="ChEBI" id="CHEBI:456216"/>
        <dbReference type="EC" id="2.7.1.17"/>
    </reaction>
</comment>
<dbReference type="InterPro" id="IPR042024">
    <property type="entry name" value="D-XK_euk"/>
</dbReference>
<feature type="domain" description="Carbohydrate kinase FGGY C-terminal" evidence="6">
    <location>
        <begin position="385"/>
        <end position="431"/>
    </location>
</feature>
<dbReference type="GO" id="GO:0004856">
    <property type="term" value="F:D-xylulokinase activity"/>
    <property type="evidence" value="ECO:0007669"/>
    <property type="project" value="UniProtKB-UniRule"/>
</dbReference>
<dbReference type="InterPro" id="IPR018484">
    <property type="entry name" value="FGGY_N"/>
</dbReference>
<evidence type="ECO:0000256" key="1">
    <source>
        <dbReference type="ARBA" id="ARBA00009156"/>
    </source>
</evidence>
<feature type="domain" description="Carbohydrate kinase FGGY N-terminal" evidence="5">
    <location>
        <begin position="159"/>
        <end position="297"/>
    </location>
</feature>
<comment type="function">
    <text evidence="4">Phosphorylates D-xylulose to produce D-xylulose 5-phosphate, a molecule that may play an important role in the regulation of glucose metabolism and lipogenesis.</text>
</comment>
<reference evidence="8" key="3">
    <citation type="submission" date="2022-06" db="UniProtKB">
        <authorList>
            <consortium name="EnsemblMetazoa"/>
        </authorList>
    </citation>
    <scope>IDENTIFICATION</scope>
</reference>
<dbReference type="GO" id="GO:0005524">
    <property type="term" value="F:ATP binding"/>
    <property type="evidence" value="ECO:0007669"/>
    <property type="project" value="UniProtKB-KW"/>
</dbReference>
<keyword evidence="4" id="KW-0547">Nucleotide-binding</keyword>
<protein>
    <recommendedName>
        <fullName evidence="4">Xylulose kinase</fullName>
        <ecNumber evidence="4">2.7.1.17</ecNumber>
    </recommendedName>
</protein>
<sequence>MSAHRYWIKNWRFITDPFLRQYGPIYFGDQHEPRKLWLAFDLSTQQLKSMTIDENLDIVHEASVHFDSDLPEFRTTDGVIHSSDDNHCVHAPVLMWIKALDICLDRLRINGLDYGEVIGVSGCSQQHGSVYWKRNSRSTLNNLNSSKFLSEELGQCFALYDSPVWMDSSTSHQCQRLESDLGGAEVLIRISGSKAYERFTGNQIAKIIETKPEVYQQTERISLISSFLASIFIGDYAPIDQSDGSGMNLLDIRKKTWDKVVPSSKIIGNISNYYVERYGFNDKCYVVAFTGDNPATIAGMSLGPNDVAVSLGTSDTIFIHLPHLDEKIKLNPSRNGHIFCHPIDQNHWMGMICFKNGSLTRPIFAIERSSRESRILNGDQTDVKRRILVSGGASRNRSVLQVLADVFNLPVFRNPIKESACYGSALIARWAGIKDTDSIGYYQMIEKIQNEFELITEPSNDSKQIYSLEMLERFRKLQNQIATENIDHK</sequence>
<evidence type="ECO:0000259" key="6">
    <source>
        <dbReference type="Pfam" id="PF02782"/>
    </source>
</evidence>
<keyword evidence="3 4" id="KW-0418">Kinase</keyword>
<dbReference type="CDD" id="cd07776">
    <property type="entry name" value="ASKHA_NBD_FGGY_SpXK-like"/>
    <property type="match status" value="1"/>
</dbReference>
<dbReference type="PANTHER" id="PTHR10196:SF57">
    <property type="entry name" value="XYLULOSE KINASE"/>
    <property type="match status" value="1"/>
</dbReference>
<dbReference type="GO" id="GO:0005997">
    <property type="term" value="P:xylulose metabolic process"/>
    <property type="evidence" value="ECO:0007669"/>
    <property type="project" value="UniProtKB-UniRule"/>
</dbReference>
<evidence type="ECO:0000313" key="9">
    <source>
        <dbReference type="Proteomes" id="UP000070412"/>
    </source>
</evidence>
<dbReference type="FunFam" id="3.30.420.40:FF:000118">
    <property type="entry name" value="Xylulose kinase 2"/>
    <property type="match status" value="1"/>
</dbReference>
<dbReference type="OrthoDB" id="1728974at2759"/>
<reference evidence="9" key="1">
    <citation type="journal article" date="2020" name="PLoS Negl. Trop. Dis.">
        <title>High-quality nuclear genome for Sarcoptes scabiei-A critical resource for a neglected parasite.</title>
        <authorList>
            <person name="Korhonen P.K."/>
            <person name="Gasser R.B."/>
            <person name="Ma G."/>
            <person name="Wang T."/>
            <person name="Stroehlein A.J."/>
            <person name="Young N.D."/>
            <person name="Ang C.S."/>
            <person name="Fernando D.D."/>
            <person name="Lu H.C."/>
            <person name="Taylor S."/>
            <person name="Reynolds S.L."/>
            <person name="Mofiz E."/>
            <person name="Najaraj S.H."/>
            <person name="Gowda H."/>
            <person name="Madugundu A."/>
            <person name="Renuse S."/>
            <person name="Holt D."/>
            <person name="Pandey A."/>
            <person name="Papenfuss A.T."/>
            <person name="Fischer K."/>
        </authorList>
    </citation>
    <scope>NUCLEOTIDE SEQUENCE [LARGE SCALE GENOMIC DNA]</scope>
</reference>
<dbReference type="PANTHER" id="PTHR10196">
    <property type="entry name" value="SUGAR KINASE"/>
    <property type="match status" value="1"/>
</dbReference>
<dbReference type="InterPro" id="IPR043129">
    <property type="entry name" value="ATPase_NBD"/>
</dbReference>
<evidence type="ECO:0000259" key="5">
    <source>
        <dbReference type="Pfam" id="PF00370"/>
    </source>
</evidence>
<dbReference type="EMBL" id="WVUK01000059">
    <property type="protein sequence ID" value="KAF7491437.1"/>
    <property type="molecule type" value="Genomic_DNA"/>
</dbReference>
<dbReference type="Gene3D" id="3.30.420.40">
    <property type="match status" value="2"/>
</dbReference>
<evidence type="ECO:0000256" key="4">
    <source>
        <dbReference type="RuleBase" id="RU367058"/>
    </source>
</evidence>